<sequence length="106" mass="11749">MASSSFLPMSSLVGITTFTVNDKLKSKFKENSEQIRSPRLITTEAEISRDHNSTSMLNYSEKGKENAEARKQLKQKQLQSSRDTSASVGSISGQPSKYNTRNMGKS</sequence>
<evidence type="ECO:0000313" key="2">
    <source>
        <dbReference type="EMBL" id="KAF6028842.1"/>
    </source>
</evidence>
<feature type="compositionally biased region" description="Polar residues" evidence="1">
    <location>
        <begin position="80"/>
        <end position="106"/>
    </location>
</feature>
<accession>A0A7J7JR57</accession>
<comment type="caution">
    <text evidence="2">The sequence shown here is derived from an EMBL/GenBank/DDBJ whole genome shotgun (WGS) entry which is preliminary data.</text>
</comment>
<evidence type="ECO:0000256" key="1">
    <source>
        <dbReference type="SAM" id="MobiDB-lite"/>
    </source>
</evidence>
<feature type="region of interest" description="Disordered" evidence="1">
    <location>
        <begin position="28"/>
        <end position="106"/>
    </location>
</feature>
<feature type="compositionally biased region" description="Basic and acidic residues" evidence="1">
    <location>
        <begin position="61"/>
        <end position="71"/>
    </location>
</feature>
<dbReference type="EMBL" id="VXIV02001900">
    <property type="protein sequence ID" value="KAF6028842.1"/>
    <property type="molecule type" value="Genomic_DNA"/>
</dbReference>
<dbReference type="AlphaFoldDB" id="A0A7J7JR57"/>
<organism evidence="2 3">
    <name type="scientific">Bugula neritina</name>
    <name type="common">Brown bryozoan</name>
    <name type="synonym">Sertularia neritina</name>
    <dbReference type="NCBI Taxonomy" id="10212"/>
    <lineage>
        <taxon>Eukaryota</taxon>
        <taxon>Metazoa</taxon>
        <taxon>Spiralia</taxon>
        <taxon>Lophotrochozoa</taxon>
        <taxon>Bryozoa</taxon>
        <taxon>Gymnolaemata</taxon>
        <taxon>Cheilostomatida</taxon>
        <taxon>Flustrina</taxon>
        <taxon>Buguloidea</taxon>
        <taxon>Bugulidae</taxon>
        <taxon>Bugula</taxon>
    </lineage>
</organism>
<name>A0A7J7JR57_BUGNE</name>
<gene>
    <name evidence="2" type="ORF">EB796_012827</name>
</gene>
<protein>
    <submittedName>
        <fullName evidence="2">Uncharacterized protein</fullName>
    </submittedName>
</protein>
<evidence type="ECO:0000313" key="3">
    <source>
        <dbReference type="Proteomes" id="UP000593567"/>
    </source>
</evidence>
<reference evidence="2" key="1">
    <citation type="submission" date="2020-06" db="EMBL/GenBank/DDBJ databases">
        <title>Draft genome of Bugula neritina, a colonial animal packing powerful symbionts and potential medicines.</title>
        <authorList>
            <person name="Rayko M."/>
        </authorList>
    </citation>
    <scope>NUCLEOTIDE SEQUENCE [LARGE SCALE GENOMIC DNA]</scope>
    <source>
        <strain evidence="2">Kwan_BN1</strain>
    </source>
</reference>
<proteinExistence type="predicted"/>
<keyword evidence="3" id="KW-1185">Reference proteome</keyword>
<dbReference type="Proteomes" id="UP000593567">
    <property type="component" value="Unassembled WGS sequence"/>
</dbReference>